<reference evidence="2 3" key="1">
    <citation type="submission" date="2017-04" db="EMBL/GenBank/DDBJ databases">
        <authorList>
            <person name="Afonso C.L."/>
            <person name="Miller P.J."/>
            <person name="Scott M.A."/>
            <person name="Spackman E."/>
            <person name="Goraichik I."/>
            <person name="Dimitrov K.M."/>
            <person name="Suarez D.L."/>
            <person name="Swayne D.E."/>
        </authorList>
    </citation>
    <scope>NUCLEOTIDE SEQUENCE [LARGE SCALE GENOMIC DNA]</scope>
    <source>
        <strain evidence="2 3">DSM 21164</strain>
    </source>
</reference>
<dbReference type="EMBL" id="FWXO01000007">
    <property type="protein sequence ID" value="SMC86084.1"/>
    <property type="molecule type" value="Genomic_DNA"/>
</dbReference>
<dbReference type="Pfam" id="PF00903">
    <property type="entry name" value="Glyoxalase"/>
    <property type="match status" value="1"/>
</dbReference>
<dbReference type="STRING" id="504486.SAMN05660703_3047"/>
<dbReference type="PANTHER" id="PTHR33993:SF2">
    <property type="entry name" value="VOC DOMAIN-CONTAINING PROTEIN"/>
    <property type="match status" value="1"/>
</dbReference>
<dbReference type="Proteomes" id="UP000192360">
    <property type="component" value="Unassembled WGS sequence"/>
</dbReference>
<dbReference type="Gene3D" id="3.10.180.10">
    <property type="entry name" value="2,3-Dihydroxybiphenyl 1,2-Dioxygenase, domain 1"/>
    <property type="match status" value="1"/>
</dbReference>
<dbReference type="PANTHER" id="PTHR33993">
    <property type="entry name" value="GLYOXALASE-RELATED"/>
    <property type="match status" value="1"/>
</dbReference>
<proteinExistence type="predicted"/>
<feature type="domain" description="VOC" evidence="1">
    <location>
        <begin position="1"/>
        <end position="120"/>
    </location>
</feature>
<evidence type="ECO:0000313" key="3">
    <source>
        <dbReference type="Proteomes" id="UP000192360"/>
    </source>
</evidence>
<name>A0A1W2CM84_9FLAO</name>
<organism evidence="2 3">
    <name type="scientific">Cellulophaga tyrosinoxydans</name>
    <dbReference type="NCBI Taxonomy" id="504486"/>
    <lineage>
        <taxon>Bacteria</taxon>
        <taxon>Pseudomonadati</taxon>
        <taxon>Bacteroidota</taxon>
        <taxon>Flavobacteriia</taxon>
        <taxon>Flavobacteriales</taxon>
        <taxon>Flavobacteriaceae</taxon>
        <taxon>Cellulophaga</taxon>
    </lineage>
</organism>
<dbReference type="PROSITE" id="PS51819">
    <property type="entry name" value="VOC"/>
    <property type="match status" value="1"/>
</dbReference>
<evidence type="ECO:0000313" key="2">
    <source>
        <dbReference type="EMBL" id="SMC86084.1"/>
    </source>
</evidence>
<dbReference type="RefSeq" id="WP_084063014.1">
    <property type="nucleotide sequence ID" value="NZ_FWXO01000007.1"/>
</dbReference>
<keyword evidence="3" id="KW-1185">Reference proteome</keyword>
<accession>A0A1W2CM84</accession>
<evidence type="ECO:0000259" key="1">
    <source>
        <dbReference type="PROSITE" id="PS51819"/>
    </source>
</evidence>
<dbReference type="AlphaFoldDB" id="A0A1W2CM84"/>
<dbReference type="CDD" id="cd07247">
    <property type="entry name" value="SgaA_N_like"/>
    <property type="match status" value="1"/>
</dbReference>
<dbReference type="InterPro" id="IPR037523">
    <property type="entry name" value="VOC_core"/>
</dbReference>
<dbReference type="OrthoDB" id="9804235at2"/>
<dbReference type="SUPFAM" id="SSF54593">
    <property type="entry name" value="Glyoxalase/Bleomycin resistance protein/Dihydroxybiphenyl dioxygenase"/>
    <property type="match status" value="1"/>
</dbReference>
<gene>
    <name evidence="2" type="ORF">SAMN05660703_3047</name>
</gene>
<dbReference type="InterPro" id="IPR052164">
    <property type="entry name" value="Anthracycline_SecMetBiosynth"/>
</dbReference>
<sequence>MVGWFEIPVADMARAAKFYEKVFNVSIALNDLGEFKMGWFPYDPEKAVAPGSLVQHEQYIPSTTKGPLLYFSCKDLSEELSRVTASGGKILQEKKEIGGGHGFMALFIDSEGNRIALHSQQ</sequence>
<dbReference type="InterPro" id="IPR029068">
    <property type="entry name" value="Glyas_Bleomycin-R_OHBP_Dase"/>
</dbReference>
<dbReference type="InterPro" id="IPR004360">
    <property type="entry name" value="Glyas_Fos-R_dOase_dom"/>
</dbReference>
<protein>
    <recommendedName>
        <fullName evidence="1">VOC domain-containing protein</fullName>
    </recommendedName>
</protein>